<organism evidence="11 12">
    <name type="scientific">Pseudotabrizicola sediminis</name>
    <dbReference type="NCBI Taxonomy" id="2486418"/>
    <lineage>
        <taxon>Bacteria</taxon>
        <taxon>Pseudomonadati</taxon>
        <taxon>Pseudomonadota</taxon>
        <taxon>Alphaproteobacteria</taxon>
        <taxon>Rhodobacterales</taxon>
        <taxon>Paracoccaceae</taxon>
        <taxon>Pseudotabrizicola</taxon>
    </lineage>
</organism>
<dbReference type="InterPro" id="IPR005467">
    <property type="entry name" value="His_kinase_dom"/>
</dbReference>
<keyword evidence="3 6" id="KW-0597">Phosphoprotein</keyword>
<dbReference type="SUPFAM" id="SSF55874">
    <property type="entry name" value="ATPase domain of HSP90 chaperone/DNA topoisomerase II/histidine kinase"/>
    <property type="match status" value="1"/>
</dbReference>
<evidence type="ECO:0000256" key="7">
    <source>
        <dbReference type="SAM" id="Phobius"/>
    </source>
</evidence>
<dbReference type="Pfam" id="PF02518">
    <property type="entry name" value="HATPase_c"/>
    <property type="match status" value="1"/>
</dbReference>
<gene>
    <name evidence="11" type="ORF">EEB11_09185</name>
</gene>
<evidence type="ECO:0000313" key="12">
    <source>
        <dbReference type="Proteomes" id="UP000297741"/>
    </source>
</evidence>
<dbReference type="InterPro" id="IPR001789">
    <property type="entry name" value="Sig_transdc_resp-reg_receiver"/>
</dbReference>
<dbReference type="PROSITE" id="PS50110">
    <property type="entry name" value="RESPONSE_REGULATORY"/>
    <property type="match status" value="1"/>
</dbReference>
<evidence type="ECO:0000259" key="8">
    <source>
        <dbReference type="PROSITE" id="PS50109"/>
    </source>
</evidence>
<dbReference type="SUPFAM" id="SSF52172">
    <property type="entry name" value="CheY-like"/>
    <property type="match status" value="1"/>
</dbReference>
<feature type="transmembrane region" description="Helical" evidence="7">
    <location>
        <begin position="183"/>
        <end position="204"/>
    </location>
</feature>
<dbReference type="Proteomes" id="UP000297741">
    <property type="component" value="Unassembled WGS sequence"/>
</dbReference>
<sequence length="853" mass="92119">MTISPFTPLRPVFASLRTLAIAGLVLGLLAIIGALALDVRHRLDDLDLADSDNGQWVMMQTEVEVLRLQSTLVKARAGQASLAEVRRWFNVIYSRLQMLERSPLYAWFIQRPENLSRLNAMQAYADQWVSTIDADDTTLSAALPEMEAQSDRVQQLARDLSLDSLLMFSANTDASRAAVQRTLTLLATAIAGTILLLVLLAVMATRLFRVTQQQARENQIAGERLQLIIATSPDAIVVTNRGGWVVEFNHVAEAMFGLSRGQVLGRQIVPILFAPEHHEAYQARLRDITTAAASSGPQRFEMTARRADGKAIPLEASLAIRDLNRGALIVSFLRDISQRLEDRQALEEALTRAQAGEKAKADFLAVMSHEMRTPLNGLIGSMELMNDTALDDNQRELLRIMEVSGTILLGHVDSVLDLSRTAAGQVRLSDTPFALDQLIEDCLANQAGVARTGGNSLRHVQLSGPLGTVRGDPGRLQQILLNLIGNAVKFTRNGTITVESERLFKRAGNTVTQMIEFRVIDTGIGIPQADLGRVFDDFATVDSSFGREAGGTGLGLGIARRLAQAMGGTIGAESEPGEGSLFWLRLPLPAADPAPLPAQTPREPVLQLPSAQQGMDILLIEDNEINRFLLRRTLSDLNHRVTEATDGIEGVALAAKIRFDVIITDISMPRLDGVEAARRIRAGGASMQARIIALTAHALPEDVEAFRQAGLDVCLTKPVSRERLLAQLSGDTQVPENGVGAAIEQTDLDALAEGVGKPFAASLIDRMLAEGDETMVAISAQPRPDAETARIAHHLAGSCTIFGAIALRDALSGLERAISSADHDEAVRLAATLPALWAETRQALAARSGSLVA</sequence>
<evidence type="ECO:0000256" key="2">
    <source>
        <dbReference type="ARBA" id="ARBA00012438"/>
    </source>
</evidence>
<keyword evidence="7" id="KW-0812">Transmembrane</keyword>
<protein>
    <recommendedName>
        <fullName evidence="2">histidine kinase</fullName>
        <ecNumber evidence="2">2.7.13.3</ecNumber>
    </recommendedName>
</protein>
<dbReference type="EMBL" id="RPEM01000005">
    <property type="protein sequence ID" value="TGD43558.1"/>
    <property type="molecule type" value="Genomic_DNA"/>
</dbReference>
<dbReference type="SMART" id="SM00388">
    <property type="entry name" value="HisKA"/>
    <property type="match status" value="1"/>
</dbReference>
<feature type="domain" description="Histidine kinase" evidence="8">
    <location>
        <begin position="366"/>
        <end position="590"/>
    </location>
</feature>
<dbReference type="SMART" id="SM00091">
    <property type="entry name" value="PAS"/>
    <property type="match status" value="1"/>
</dbReference>
<proteinExistence type="predicted"/>
<keyword evidence="12" id="KW-1185">Reference proteome</keyword>
<dbReference type="PRINTS" id="PR00344">
    <property type="entry name" value="BCTRLSENSOR"/>
</dbReference>
<feature type="domain" description="PAS" evidence="10">
    <location>
        <begin position="221"/>
        <end position="292"/>
    </location>
</feature>
<dbReference type="InterPro" id="IPR011006">
    <property type="entry name" value="CheY-like_superfamily"/>
</dbReference>
<dbReference type="SUPFAM" id="SSF47226">
    <property type="entry name" value="Histidine-containing phosphotransfer domain, HPT domain"/>
    <property type="match status" value="1"/>
</dbReference>
<dbReference type="SUPFAM" id="SSF55785">
    <property type="entry name" value="PYP-like sensor domain (PAS domain)"/>
    <property type="match status" value="1"/>
</dbReference>
<name>A0ABY2KLZ9_9RHOB</name>
<dbReference type="InterPro" id="IPR003661">
    <property type="entry name" value="HisK_dim/P_dom"/>
</dbReference>
<dbReference type="PROSITE" id="PS50109">
    <property type="entry name" value="HIS_KIN"/>
    <property type="match status" value="1"/>
</dbReference>
<dbReference type="InterPro" id="IPR035965">
    <property type="entry name" value="PAS-like_dom_sf"/>
</dbReference>
<comment type="caution">
    <text evidence="11">The sequence shown here is derived from an EMBL/GenBank/DDBJ whole genome shotgun (WGS) entry which is preliminary data.</text>
</comment>
<reference evidence="11 12" key="1">
    <citation type="submission" date="2018-11" db="EMBL/GenBank/DDBJ databases">
        <title>Tabrizicola sp. isolated from sediment of alpine lake.</title>
        <authorList>
            <person name="Liu Z."/>
        </authorList>
    </citation>
    <scope>NUCLEOTIDE SEQUENCE [LARGE SCALE GENOMIC DNA]</scope>
    <source>
        <strain evidence="11 12">DRYC-M-16</strain>
    </source>
</reference>
<evidence type="ECO:0000313" key="11">
    <source>
        <dbReference type="EMBL" id="TGD43558.1"/>
    </source>
</evidence>
<dbReference type="PROSITE" id="PS50112">
    <property type="entry name" value="PAS"/>
    <property type="match status" value="1"/>
</dbReference>
<accession>A0ABY2KLZ9</accession>
<comment type="catalytic activity">
    <reaction evidence="1">
        <text>ATP + protein L-histidine = ADP + protein N-phospho-L-histidine.</text>
        <dbReference type="EC" id="2.7.13.3"/>
    </reaction>
</comment>
<evidence type="ECO:0000259" key="9">
    <source>
        <dbReference type="PROSITE" id="PS50110"/>
    </source>
</evidence>
<keyword evidence="7" id="KW-0472">Membrane</keyword>
<keyword evidence="7" id="KW-1133">Transmembrane helix</keyword>
<dbReference type="SUPFAM" id="SSF47384">
    <property type="entry name" value="Homodimeric domain of signal transducing histidine kinase"/>
    <property type="match status" value="1"/>
</dbReference>
<keyword evidence="4" id="KW-0808">Transferase</keyword>
<dbReference type="Pfam" id="PF00512">
    <property type="entry name" value="HisKA"/>
    <property type="match status" value="1"/>
</dbReference>
<dbReference type="Gene3D" id="1.20.120.160">
    <property type="entry name" value="HPT domain"/>
    <property type="match status" value="1"/>
</dbReference>
<feature type="domain" description="Response regulatory" evidence="9">
    <location>
        <begin position="616"/>
        <end position="732"/>
    </location>
</feature>
<dbReference type="Gene3D" id="3.30.565.10">
    <property type="entry name" value="Histidine kinase-like ATPase, C-terminal domain"/>
    <property type="match status" value="1"/>
</dbReference>
<dbReference type="InterPro" id="IPR000014">
    <property type="entry name" value="PAS"/>
</dbReference>
<evidence type="ECO:0000256" key="3">
    <source>
        <dbReference type="ARBA" id="ARBA00022553"/>
    </source>
</evidence>
<dbReference type="PANTHER" id="PTHR43047">
    <property type="entry name" value="TWO-COMPONENT HISTIDINE PROTEIN KINASE"/>
    <property type="match status" value="1"/>
</dbReference>
<dbReference type="Gene3D" id="3.40.50.2300">
    <property type="match status" value="1"/>
</dbReference>
<evidence type="ECO:0000256" key="6">
    <source>
        <dbReference type="PROSITE-ProRule" id="PRU00169"/>
    </source>
</evidence>
<dbReference type="InterPro" id="IPR036097">
    <property type="entry name" value="HisK_dim/P_sf"/>
</dbReference>
<dbReference type="EC" id="2.7.13.3" evidence="2"/>
<dbReference type="SMART" id="SM00448">
    <property type="entry name" value="REC"/>
    <property type="match status" value="1"/>
</dbReference>
<dbReference type="InterPro" id="IPR003594">
    <property type="entry name" value="HATPase_dom"/>
</dbReference>
<dbReference type="CDD" id="cd17546">
    <property type="entry name" value="REC_hyHK_CKI1_RcsC-like"/>
    <property type="match status" value="1"/>
</dbReference>
<dbReference type="RefSeq" id="WP_135430484.1">
    <property type="nucleotide sequence ID" value="NZ_RPEM01000005.1"/>
</dbReference>
<dbReference type="CDD" id="cd16922">
    <property type="entry name" value="HATPase_EvgS-ArcB-TorS-like"/>
    <property type="match status" value="1"/>
</dbReference>
<evidence type="ECO:0000256" key="5">
    <source>
        <dbReference type="ARBA" id="ARBA00022777"/>
    </source>
</evidence>
<dbReference type="PANTHER" id="PTHR43047:SF64">
    <property type="entry name" value="HISTIDINE KINASE CONTAINING CHEY-HOMOLOGOUS RECEIVER DOMAIN AND PAS DOMAIN-RELATED"/>
    <property type="match status" value="1"/>
</dbReference>
<dbReference type="CDD" id="cd00082">
    <property type="entry name" value="HisKA"/>
    <property type="match status" value="1"/>
</dbReference>
<dbReference type="Pfam" id="PF13426">
    <property type="entry name" value="PAS_9"/>
    <property type="match status" value="1"/>
</dbReference>
<dbReference type="CDD" id="cd00130">
    <property type="entry name" value="PAS"/>
    <property type="match status" value="1"/>
</dbReference>
<dbReference type="SMART" id="SM00387">
    <property type="entry name" value="HATPase_c"/>
    <property type="match status" value="1"/>
</dbReference>
<evidence type="ECO:0000256" key="4">
    <source>
        <dbReference type="ARBA" id="ARBA00022679"/>
    </source>
</evidence>
<dbReference type="Gene3D" id="1.10.287.130">
    <property type="match status" value="1"/>
</dbReference>
<evidence type="ECO:0000259" key="10">
    <source>
        <dbReference type="PROSITE" id="PS50112"/>
    </source>
</evidence>
<keyword evidence="5" id="KW-0418">Kinase</keyword>
<dbReference type="InterPro" id="IPR036890">
    <property type="entry name" value="HATPase_C_sf"/>
</dbReference>
<feature type="transmembrane region" description="Helical" evidence="7">
    <location>
        <begin position="12"/>
        <end position="37"/>
    </location>
</feature>
<dbReference type="NCBIfam" id="TIGR00229">
    <property type="entry name" value="sensory_box"/>
    <property type="match status" value="1"/>
</dbReference>
<dbReference type="Gene3D" id="3.30.450.20">
    <property type="entry name" value="PAS domain"/>
    <property type="match status" value="1"/>
</dbReference>
<evidence type="ECO:0000256" key="1">
    <source>
        <dbReference type="ARBA" id="ARBA00000085"/>
    </source>
</evidence>
<dbReference type="InterPro" id="IPR004358">
    <property type="entry name" value="Sig_transdc_His_kin-like_C"/>
</dbReference>
<dbReference type="Pfam" id="PF00072">
    <property type="entry name" value="Response_reg"/>
    <property type="match status" value="1"/>
</dbReference>
<feature type="modified residue" description="4-aspartylphosphate" evidence="6">
    <location>
        <position position="665"/>
    </location>
</feature>
<dbReference type="InterPro" id="IPR036641">
    <property type="entry name" value="HPT_dom_sf"/>
</dbReference>